<proteinExistence type="predicted"/>
<dbReference type="Pfam" id="PF00455">
    <property type="entry name" value="DeoRC"/>
    <property type="match status" value="1"/>
</dbReference>
<dbReference type="InterPro" id="IPR001034">
    <property type="entry name" value="DeoR_HTH"/>
</dbReference>
<accession>A0A4U4RE36</accession>
<evidence type="ECO:0000256" key="2">
    <source>
        <dbReference type="ARBA" id="ARBA00023125"/>
    </source>
</evidence>
<evidence type="ECO:0000259" key="5">
    <source>
        <dbReference type="PROSITE" id="PS51000"/>
    </source>
</evidence>
<feature type="domain" description="HTH deoR-type" evidence="5">
    <location>
        <begin position="17"/>
        <end position="72"/>
    </location>
</feature>
<evidence type="ECO:0000256" key="3">
    <source>
        <dbReference type="ARBA" id="ARBA00023163"/>
    </source>
</evidence>
<dbReference type="AlphaFoldDB" id="A0A4U4RE36"/>
<dbReference type="PANTHER" id="PTHR30363">
    <property type="entry name" value="HTH-TYPE TRANSCRIPTIONAL REGULATOR SRLR-RELATED"/>
    <property type="match status" value="1"/>
</dbReference>
<evidence type="ECO:0000256" key="4">
    <source>
        <dbReference type="SAM" id="Phobius"/>
    </source>
</evidence>
<keyword evidence="2" id="KW-0238">DNA-binding</keyword>
<dbReference type="SUPFAM" id="SSF46785">
    <property type="entry name" value="Winged helix' DNA-binding domain"/>
    <property type="match status" value="1"/>
</dbReference>
<dbReference type="PROSITE" id="PS00894">
    <property type="entry name" value="HTH_DEOR_1"/>
    <property type="match status" value="1"/>
</dbReference>
<dbReference type="EMBL" id="SIYF01000195">
    <property type="protein sequence ID" value="TKK85849.1"/>
    <property type="molecule type" value="Genomic_DNA"/>
</dbReference>
<dbReference type="Pfam" id="PF08220">
    <property type="entry name" value="HTH_DeoR"/>
    <property type="match status" value="1"/>
</dbReference>
<keyword evidence="4" id="KW-0812">Transmembrane</keyword>
<reference evidence="6 7" key="1">
    <citation type="submission" date="2019-02" db="EMBL/GenBank/DDBJ databases">
        <title>Bacteria dissemination in different level of health care in South Africa: the effectiveness of infections prevention and control.</title>
        <authorList>
            <person name="Shobo C."/>
            <person name="Amoako D.G."/>
            <person name="Allam M."/>
            <person name="Ismail A."/>
            <person name="Bester L.A."/>
            <person name="Essack S.Y."/>
        </authorList>
    </citation>
    <scope>NUCLEOTIDE SEQUENCE [LARGE SCALE GENOMIC DNA]</scope>
    <source>
        <strain evidence="6 7">2SIL2</strain>
    </source>
</reference>
<keyword evidence="4" id="KW-0472">Membrane</keyword>
<dbReference type="GO" id="GO:0003700">
    <property type="term" value="F:DNA-binding transcription factor activity"/>
    <property type="evidence" value="ECO:0007669"/>
    <property type="project" value="InterPro"/>
</dbReference>
<dbReference type="Proteomes" id="UP000305511">
    <property type="component" value="Unassembled WGS sequence"/>
</dbReference>
<protein>
    <submittedName>
        <fullName evidence="6">DeoR/GlpR transcriptional regulator</fullName>
    </submittedName>
</protein>
<organism evidence="6 7">
    <name type="scientific">Enterococcus faecalis</name>
    <name type="common">Streptococcus faecalis</name>
    <dbReference type="NCBI Taxonomy" id="1351"/>
    <lineage>
        <taxon>Bacteria</taxon>
        <taxon>Bacillati</taxon>
        <taxon>Bacillota</taxon>
        <taxon>Bacilli</taxon>
        <taxon>Lactobacillales</taxon>
        <taxon>Enterococcaceae</taxon>
        <taxon>Enterococcus</taxon>
    </lineage>
</organism>
<dbReference type="InterPro" id="IPR036390">
    <property type="entry name" value="WH_DNA-bd_sf"/>
</dbReference>
<dbReference type="GO" id="GO:0003677">
    <property type="term" value="F:DNA binding"/>
    <property type="evidence" value="ECO:0007669"/>
    <property type="project" value="UniProtKB-KW"/>
</dbReference>
<keyword evidence="1" id="KW-0805">Transcription regulation</keyword>
<dbReference type="InterPro" id="IPR050313">
    <property type="entry name" value="Carb_Metab_HTH_regulators"/>
</dbReference>
<dbReference type="InterPro" id="IPR018356">
    <property type="entry name" value="Tscrpt_reg_HTH_DeoR_CS"/>
</dbReference>
<dbReference type="SMART" id="SM00420">
    <property type="entry name" value="HTH_DEOR"/>
    <property type="match status" value="1"/>
</dbReference>
<dbReference type="PROSITE" id="PS51000">
    <property type="entry name" value="HTH_DEOR_2"/>
    <property type="match status" value="1"/>
</dbReference>
<sequence>MYKYAYTNLKGGVFMIQKKRLELILEELKTRGTLSLKEIINLTGSSRDTARRDIIKLAQNNAIDRTYGGISLPNTFSRLDEYLERTEDLSAEKDILAKTASNLVKDNSHIFLDISTTVSCIPRHIRPYENVIATTNSLDITDQLLRNTKCKTKILGGSVDPIKRNVVGTKPMLELDSFIFDVAFMSAAGITTSGIYYAYDEDIDFKKKIRKQSKLVVLLIDNTKIGLSHNYKGLDFEDIDFLVIESCLPDDLERTISDSNVSIINSK</sequence>
<keyword evidence="3" id="KW-0804">Transcription</keyword>
<gene>
    <name evidence="6" type="ORF">EY666_08625</name>
</gene>
<dbReference type="InterPro" id="IPR037171">
    <property type="entry name" value="NagB/RpiA_transferase-like"/>
</dbReference>
<dbReference type="SUPFAM" id="SSF100950">
    <property type="entry name" value="NagB/RpiA/CoA transferase-like"/>
    <property type="match status" value="1"/>
</dbReference>
<comment type="caution">
    <text evidence="6">The sequence shown here is derived from an EMBL/GenBank/DDBJ whole genome shotgun (WGS) entry which is preliminary data.</text>
</comment>
<evidence type="ECO:0000256" key="1">
    <source>
        <dbReference type="ARBA" id="ARBA00023015"/>
    </source>
</evidence>
<dbReference type="SMART" id="SM01134">
    <property type="entry name" value="DeoRC"/>
    <property type="match status" value="1"/>
</dbReference>
<feature type="transmembrane region" description="Helical" evidence="4">
    <location>
        <begin position="178"/>
        <end position="199"/>
    </location>
</feature>
<name>A0A4U4RE36_ENTFL</name>
<dbReference type="InterPro" id="IPR014036">
    <property type="entry name" value="DeoR-like_C"/>
</dbReference>
<dbReference type="PANTHER" id="PTHR30363:SF51">
    <property type="entry name" value="HTH-TYPE TRANSCRIPTIONAL REPRESSOR GLCR"/>
    <property type="match status" value="1"/>
</dbReference>
<keyword evidence="4" id="KW-1133">Transmembrane helix</keyword>
<evidence type="ECO:0000313" key="7">
    <source>
        <dbReference type="Proteomes" id="UP000305511"/>
    </source>
</evidence>
<evidence type="ECO:0000313" key="6">
    <source>
        <dbReference type="EMBL" id="TKK85849.1"/>
    </source>
</evidence>